<dbReference type="InterPro" id="IPR011006">
    <property type="entry name" value="CheY-like_superfamily"/>
</dbReference>
<evidence type="ECO:0000256" key="1">
    <source>
        <dbReference type="PROSITE-ProRule" id="PRU00169"/>
    </source>
</evidence>
<dbReference type="Pfam" id="PF00072">
    <property type="entry name" value="Response_reg"/>
    <property type="match status" value="1"/>
</dbReference>
<dbReference type="PROSITE" id="PS50110">
    <property type="entry name" value="RESPONSE_REGULATORY"/>
    <property type="match status" value="1"/>
</dbReference>
<dbReference type="OrthoDB" id="9790669at2"/>
<dbReference type="PANTHER" id="PTHR43228">
    <property type="entry name" value="TWO-COMPONENT RESPONSE REGULATOR"/>
    <property type="match status" value="1"/>
</dbReference>
<dbReference type="SUPFAM" id="SSF52172">
    <property type="entry name" value="CheY-like"/>
    <property type="match status" value="1"/>
</dbReference>
<accession>A0A323TWS3</accession>
<dbReference type="InterPro" id="IPR052048">
    <property type="entry name" value="ST_Response_Regulator"/>
</dbReference>
<dbReference type="InterPro" id="IPR001789">
    <property type="entry name" value="Sig_transdc_resp-reg_receiver"/>
</dbReference>
<keyword evidence="4" id="KW-1185">Reference proteome</keyword>
<comment type="caution">
    <text evidence="3">The sequence shown here is derived from an EMBL/GenBank/DDBJ whole genome shotgun (WGS) entry which is preliminary data.</text>
</comment>
<proteinExistence type="predicted"/>
<reference evidence="3 4" key="1">
    <citation type="submission" date="2017-10" db="EMBL/GenBank/DDBJ databases">
        <title>Bacillus sp. nov., a halophilic bacterium isolated from a Keqin Lake.</title>
        <authorList>
            <person name="Wang H."/>
        </authorList>
    </citation>
    <scope>NUCLEOTIDE SEQUENCE [LARGE SCALE GENOMIC DNA]</scope>
    <source>
        <strain evidence="3 4">KQ-12</strain>
    </source>
</reference>
<dbReference type="SMART" id="SM00448">
    <property type="entry name" value="REC"/>
    <property type="match status" value="1"/>
</dbReference>
<feature type="domain" description="Response regulatory" evidence="2">
    <location>
        <begin position="10"/>
        <end position="125"/>
    </location>
</feature>
<evidence type="ECO:0000313" key="3">
    <source>
        <dbReference type="EMBL" id="PYZ94015.1"/>
    </source>
</evidence>
<protein>
    <submittedName>
        <fullName evidence="3">Two-component system response regulator</fullName>
    </submittedName>
</protein>
<dbReference type="AlphaFoldDB" id="A0A323TWS3"/>
<gene>
    <name evidence="3" type="ORF">CR194_00275</name>
</gene>
<evidence type="ECO:0000259" key="2">
    <source>
        <dbReference type="PROSITE" id="PS50110"/>
    </source>
</evidence>
<dbReference type="EMBL" id="PDOD01000001">
    <property type="protein sequence ID" value="PYZ94015.1"/>
    <property type="molecule type" value="Genomic_DNA"/>
</dbReference>
<dbReference type="PANTHER" id="PTHR43228:SF1">
    <property type="entry name" value="TWO-COMPONENT RESPONSE REGULATOR ARR22"/>
    <property type="match status" value="1"/>
</dbReference>
<organism evidence="3 4">
    <name type="scientific">Salipaludibacillus keqinensis</name>
    <dbReference type="NCBI Taxonomy" id="2045207"/>
    <lineage>
        <taxon>Bacteria</taxon>
        <taxon>Bacillati</taxon>
        <taxon>Bacillota</taxon>
        <taxon>Bacilli</taxon>
        <taxon>Bacillales</taxon>
        <taxon>Bacillaceae</taxon>
    </lineage>
</organism>
<evidence type="ECO:0000313" key="4">
    <source>
        <dbReference type="Proteomes" id="UP000248214"/>
    </source>
</evidence>
<dbReference type="Gene3D" id="3.40.50.2300">
    <property type="match status" value="1"/>
</dbReference>
<keyword evidence="1" id="KW-0597">Phosphoprotein</keyword>
<name>A0A323TWS3_9BACI</name>
<dbReference type="GO" id="GO:0000160">
    <property type="term" value="P:phosphorelay signal transduction system"/>
    <property type="evidence" value="ECO:0007669"/>
    <property type="project" value="InterPro"/>
</dbReference>
<sequence length="135" mass="15098">MEGEVLRDLSVLVCDDSELVRTQLKETLTTIGVEEIIEAKDGEEAVAVCLEKQPDLVFMDIIMPKKDGIAALKEINQQDPMIKVIMASSSSGQSHLRNSLLLGAYKFIQKPISEIVIRDILYNFLDEHPARKSKV</sequence>
<feature type="modified residue" description="4-aspartylphosphate" evidence="1">
    <location>
        <position position="60"/>
    </location>
</feature>
<dbReference type="Proteomes" id="UP000248214">
    <property type="component" value="Unassembled WGS sequence"/>
</dbReference>